<feature type="region of interest" description="Disordered" evidence="2">
    <location>
        <begin position="309"/>
        <end position="339"/>
    </location>
</feature>
<evidence type="ECO:0000313" key="4">
    <source>
        <dbReference type="Proteomes" id="UP000095283"/>
    </source>
</evidence>
<dbReference type="InterPro" id="IPR002110">
    <property type="entry name" value="Ankyrin_rpt"/>
</dbReference>
<dbReference type="Gene3D" id="1.25.40.20">
    <property type="entry name" value="Ankyrin repeat-containing domain"/>
    <property type="match status" value="1"/>
</dbReference>
<dbReference type="GO" id="GO:0045211">
    <property type="term" value="C:postsynaptic membrane"/>
    <property type="evidence" value="ECO:0007669"/>
    <property type="project" value="TreeGrafter"/>
</dbReference>
<dbReference type="Proteomes" id="UP000095283">
    <property type="component" value="Unplaced"/>
</dbReference>
<evidence type="ECO:0000256" key="2">
    <source>
        <dbReference type="SAM" id="MobiDB-lite"/>
    </source>
</evidence>
<feature type="region of interest" description="Disordered" evidence="2">
    <location>
        <begin position="230"/>
        <end position="254"/>
    </location>
</feature>
<feature type="compositionally biased region" description="Pro residues" evidence="2">
    <location>
        <begin position="329"/>
        <end position="339"/>
    </location>
</feature>
<dbReference type="AlphaFoldDB" id="A0A1I7WVT6"/>
<accession>A0A1I7WVT6</accession>
<feature type="domain" description="PDZ" evidence="3">
    <location>
        <begin position="180"/>
        <end position="217"/>
    </location>
</feature>
<dbReference type="GO" id="GO:0014069">
    <property type="term" value="C:postsynaptic density"/>
    <property type="evidence" value="ECO:0007669"/>
    <property type="project" value="TreeGrafter"/>
</dbReference>
<dbReference type="Gene3D" id="2.30.42.10">
    <property type="match status" value="1"/>
</dbReference>
<organism evidence="4 5">
    <name type="scientific">Heterorhabditis bacteriophora</name>
    <name type="common">Entomopathogenic nematode worm</name>
    <dbReference type="NCBI Taxonomy" id="37862"/>
    <lineage>
        <taxon>Eukaryota</taxon>
        <taxon>Metazoa</taxon>
        <taxon>Ecdysozoa</taxon>
        <taxon>Nematoda</taxon>
        <taxon>Chromadorea</taxon>
        <taxon>Rhabditida</taxon>
        <taxon>Rhabditina</taxon>
        <taxon>Rhabditomorpha</taxon>
        <taxon>Strongyloidea</taxon>
        <taxon>Heterorhabditidae</taxon>
        <taxon>Heterorhabditis</taxon>
    </lineage>
</organism>
<dbReference type="PANTHER" id="PTHR24135">
    <property type="entry name" value="SH3 AND MULTIPLE ANKYRIN REPEAT DOMAINS PROTEIN"/>
    <property type="match status" value="1"/>
</dbReference>
<feature type="compositionally biased region" description="Low complexity" evidence="2">
    <location>
        <begin position="232"/>
        <end position="248"/>
    </location>
</feature>
<dbReference type="PROSITE" id="PS50088">
    <property type="entry name" value="ANK_REPEAT"/>
    <property type="match status" value="1"/>
</dbReference>
<dbReference type="InterPro" id="IPR036034">
    <property type="entry name" value="PDZ_sf"/>
</dbReference>
<proteinExistence type="predicted"/>
<dbReference type="InterPro" id="IPR001478">
    <property type="entry name" value="PDZ"/>
</dbReference>
<dbReference type="InterPro" id="IPR051569">
    <property type="entry name" value="SHANK"/>
</dbReference>
<dbReference type="InterPro" id="IPR036770">
    <property type="entry name" value="Ankyrin_rpt-contain_sf"/>
</dbReference>
<protein>
    <submittedName>
        <fullName evidence="5">PDZ domain-containing protein</fullName>
    </submittedName>
</protein>
<evidence type="ECO:0000256" key="1">
    <source>
        <dbReference type="PROSITE-ProRule" id="PRU00023"/>
    </source>
</evidence>
<feature type="compositionally biased region" description="Low complexity" evidence="2">
    <location>
        <begin position="311"/>
        <end position="328"/>
    </location>
</feature>
<dbReference type="GO" id="GO:0035255">
    <property type="term" value="F:ionotropic glutamate receptor binding"/>
    <property type="evidence" value="ECO:0007669"/>
    <property type="project" value="TreeGrafter"/>
</dbReference>
<dbReference type="PANTHER" id="PTHR24135:SF28">
    <property type="entry name" value="LD13733P"/>
    <property type="match status" value="1"/>
</dbReference>
<dbReference type="SUPFAM" id="SSF48403">
    <property type="entry name" value="Ankyrin repeat"/>
    <property type="match status" value="1"/>
</dbReference>
<dbReference type="PROSITE" id="PS50106">
    <property type="entry name" value="PDZ"/>
    <property type="match status" value="1"/>
</dbReference>
<name>A0A1I7WVT6_HETBA</name>
<keyword evidence="1" id="KW-0040">ANK repeat</keyword>
<keyword evidence="4" id="KW-1185">Reference proteome</keyword>
<dbReference type="GO" id="GO:0030160">
    <property type="term" value="F:synaptic receptor adaptor activity"/>
    <property type="evidence" value="ECO:0007669"/>
    <property type="project" value="TreeGrafter"/>
</dbReference>
<dbReference type="WBParaSite" id="Hba_09281">
    <property type="protein sequence ID" value="Hba_09281"/>
    <property type="gene ID" value="Hba_09281"/>
</dbReference>
<reference evidence="5" key="1">
    <citation type="submission" date="2016-11" db="UniProtKB">
        <authorList>
            <consortium name="WormBaseParasite"/>
        </authorList>
    </citation>
    <scope>IDENTIFICATION</scope>
</reference>
<feature type="repeat" description="ANK" evidence="1">
    <location>
        <begin position="128"/>
        <end position="160"/>
    </location>
</feature>
<evidence type="ECO:0000313" key="5">
    <source>
        <dbReference type="WBParaSite" id="Hba_09281"/>
    </source>
</evidence>
<evidence type="ECO:0000259" key="3">
    <source>
        <dbReference type="PROSITE" id="PS50106"/>
    </source>
</evidence>
<dbReference type="Pfam" id="PF12796">
    <property type="entry name" value="Ank_2"/>
    <property type="match status" value="1"/>
</dbReference>
<dbReference type="GO" id="GO:0043197">
    <property type="term" value="C:dendritic spine"/>
    <property type="evidence" value="ECO:0007669"/>
    <property type="project" value="TreeGrafter"/>
</dbReference>
<sequence length="420" mass="46825">MEGDEDSINIQIFVPEIQVRVYHILLKFLFNVFNKDYIISILKYIYPHFTVDDRNEILKKSLIKYVLEYLKYYLPDILFLLLIHVKILLEIINLDCTTAINTSGIPSNRSVLVALIGGGAHIDFRNSEGQTAMHKAAFLSSLDNVRTLIELGASPNYRDPIGLTPLYYSMLTADSNDQRDYLLEIDGFDVRSASHDQVVQLIQQAGDTITLKVSTNDFFLIFKINRPFSGPNSRESSASSNSSSNNESVPPGQSKSVWIHRCEDLGLYSEMLLAKIFQKLEKYIFRFSNPTSTYTNTTSQRNLSWTGQATPSHIIAPPSSHSGPSSSSAPPPPPPPPPDLLKNTSNTIGVSTLQRGVSADALRSIALKKAEPSEGKKLERVLPSNGSADFQTDLRNALAKRRSKVRLLRVINRNGSCTDY</sequence>
<dbReference type="PROSITE" id="PS50297">
    <property type="entry name" value="ANK_REP_REGION"/>
    <property type="match status" value="1"/>
</dbReference>